<feature type="region of interest" description="Disordered" evidence="1">
    <location>
        <begin position="1"/>
        <end position="24"/>
    </location>
</feature>
<comment type="caution">
    <text evidence="2">The sequence shown here is derived from an EMBL/GenBank/DDBJ whole genome shotgun (WGS) entry which is preliminary data.</text>
</comment>
<reference evidence="2" key="1">
    <citation type="journal article" date="2014" name="Int. J. Syst. Evol. Microbiol.">
        <title>Complete genome sequence of Corynebacterium casei LMG S-19264T (=DSM 44701T), isolated from a smear-ripened cheese.</title>
        <authorList>
            <consortium name="US DOE Joint Genome Institute (JGI-PGF)"/>
            <person name="Walter F."/>
            <person name="Albersmeier A."/>
            <person name="Kalinowski J."/>
            <person name="Ruckert C."/>
        </authorList>
    </citation>
    <scope>NUCLEOTIDE SEQUENCE</scope>
    <source>
        <strain evidence="2">CGMCC 1.10859</strain>
    </source>
</reference>
<evidence type="ECO:0000313" key="4">
    <source>
        <dbReference type="Proteomes" id="UP000199541"/>
    </source>
</evidence>
<dbReference type="SUPFAM" id="SSF49764">
    <property type="entry name" value="HSP20-like chaperones"/>
    <property type="match status" value="1"/>
</dbReference>
<evidence type="ECO:0000313" key="3">
    <source>
        <dbReference type="EMBL" id="SDW09864.1"/>
    </source>
</evidence>
<reference evidence="2" key="3">
    <citation type="submission" date="2023-06" db="EMBL/GenBank/DDBJ databases">
        <authorList>
            <person name="Sun Q."/>
            <person name="Zhou Y."/>
        </authorList>
    </citation>
    <scope>NUCLEOTIDE SEQUENCE</scope>
    <source>
        <strain evidence="2">CGMCC 1.10859</strain>
    </source>
</reference>
<organism evidence="2 5">
    <name type="scientific">Allgaiera indica</name>
    <dbReference type="NCBI Taxonomy" id="765699"/>
    <lineage>
        <taxon>Bacteria</taxon>
        <taxon>Pseudomonadati</taxon>
        <taxon>Pseudomonadota</taxon>
        <taxon>Alphaproteobacteria</taxon>
        <taxon>Rhodobacterales</taxon>
        <taxon>Paracoccaceae</taxon>
        <taxon>Allgaiera</taxon>
    </lineage>
</organism>
<sequence>MTEKSTKLTVDKETRSDPPAPERWAPFDTLRHEIDRLFEEFTPSFWRRPSSAARALTQGLGDWPMPPAGDLYERDGAYDITAELPGIAPDAIEVRPHSQLMTVAAGAIAERKTFGQRSYLVATRRQSLSLPNMISIRLRRLYRRLSYFTVFLRCFRPGCMRVSLCLSTHL</sequence>
<evidence type="ECO:0000313" key="5">
    <source>
        <dbReference type="Proteomes" id="UP000634647"/>
    </source>
</evidence>
<reference evidence="3 4" key="2">
    <citation type="submission" date="2016-10" db="EMBL/GenBank/DDBJ databases">
        <authorList>
            <person name="Varghese N."/>
            <person name="Submissions S."/>
        </authorList>
    </citation>
    <scope>NUCLEOTIDE SEQUENCE [LARGE SCALE GENOMIC DNA]</scope>
    <source>
        <strain evidence="3 4">DSM 24802</strain>
    </source>
</reference>
<dbReference type="CDD" id="cd06464">
    <property type="entry name" value="ACD_sHsps-like"/>
    <property type="match status" value="1"/>
</dbReference>
<name>A0AAN4ZYR6_9RHOB</name>
<dbReference type="AlphaFoldDB" id="A0AAN4ZYR6"/>
<dbReference type="InterPro" id="IPR008978">
    <property type="entry name" value="HSP20-like_chaperone"/>
</dbReference>
<evidence type="ECO:0000313" key="2">
    <source>
        <dbReference type="EMBL" id="GHD98617.1"/>
    </source>
</evidence>
<dbReference type="EMBL" id="FNOB01000001">
    <property type="protein sequence ID" value="SDW09864.1"/>
    <property type="molecule type" value="Genomic_DNA"/>
</dbReference>
<dbReference type="Gene3D" id="2.60.40.790">
    <property type="match status" value="1"/>
</dbReference>
<keyword evidence="4" id="KW-1185">Reference proteome</keyword>
<accession>A0AAN4ZYR6</accession>
<feature type="compositionally biased region" description="Basic and acidic residues" evidence="1">
    <location>
        <begin position="1"/>
        <end position="16"/>
    </location>
</feature>
<dbReference type="EMBL" id="BNAB01000001">
    <property type="protein sequence ID" value="GHD98617.1"/>
    <property type="molecule type" value="Genomic_DNA"/>
</dbReference>
<dbReference type="Proteomes" id="UP000634647">
    <property type="component" value="Unassembled WGS sequence"/>
</dbReference>
<proteinExistence type="predicted"/>
<protein>
    <submittedName>
        <fullName evidence="3">HSP20 family protein</fullName>
    </submittedName>
</protein>
<gene>
    <name evidence="2" type="ORF">GCM10008024_02850</name>
    <name evidence="3" type="ORF">SAMN05444006_101265</name>
</gene>
<evidence type="ECO:0000256" key="1">
    <source>
        <dbReference type="SAM" id="MobiDB-lite"/>
    </source>
</evidence>
<dbReference type="Proteomes" id="UP000199541">
    <property type="component" value="Unassembled WGS sequence"/>
</dbReference>